<evidence type="ECO:0000256" key="1">
    <source>
        <dbReference type="ARBA" id="ARBA00023157"/>
    </source>
</evidence>
<gene>
    <name evidence="4" type="ORF">RI129_007793</name>
</gene>
<dbReference type="Pfam" id="PF00089">
    <property type="entry name" value="Trypsin"/>
    <property type="match status" value="1"/>
</dbReference>
<evidence type="ECO:0000313" key="5">
    <source>
        <dbReference type="Proteomes" id="UP001329430"/>
    </source>
</evidence>
<dbReference type="PROSITE" id="PS50240">
    <property type="entry name" value="TRYPSIN_DOM"/>
    <property type="match status" value="1"/>
</dbReference>
<proteinExistence type="inferred from homology"/>
<name>A0AAN7VBT6_9COLE</name>
<keyword evidence="1" id="KW-1015">Disulfide bond</keyword>
<dbReference type="EMBL" id="JAVRBK010000005">
    <property type="protein sequence ID" value="KAK5643948.1"/>
    <property type="molecule type" value="Genomic_DNA"/>
</dbReference>
<protein>
    <recommendedName>
        <fullName evidence="3">Peptidase S1 domain-containing protein</fullName>
    </recommendedName>
</protein>
<evidence type="ECO:0000313" key="4">
    <source>
        <dbReference type="EMBL" id="KAK5643948.1"/>
    </source>
</evidence>
<dbReference type="InterPro" id="IPR001254">
    <property type="entry name" value="Trypsin_dom"/>
</dbReference>
<accession>A0AAN7VBT6</accession>
<keyword evidence="5" id="KW-1185">Reference proteome</keyword>
<evidence type="ECO:0000259" key="3">
    <source>
        <dbReference type="PROSITE" id="PS50240"/>
    </source>
</evidence>
<dbReference type="Gene3D" id="2.40.10.10">
    <property type="entry name" value="Trypsin-like serine proteases"/>
    <property type="match status" value="2"/>
</dbReference>
<dbReference type="GO" id="GO:0004252">
    <property type="term" value="F:serine-type endopeptidase activity"/>
    <property type="evidence" value="ECO:0007669"/>
    <property type="project" value="InterPro"/>
</dbReference>
<dbReference type="InterPro" id="IPR009003">
    <property type="entry name" value="Peptidase_S1_PA"/>
</dbReference>
<comment type="similarity">
    <text evidence="2">Belongs to the peptidase S1 family. CLIP subfamily.</text>
</comment>
<sequence length="167" mass="18799">MVKFQMANLALRYLSVVAGSNELSTDGDSYETESIRSHVDYDSWNIKNDIAVVKLKTPIIFSDKVKAIDLKTEYWVGNIPDNLQHINLKSVTSEDCAQRLNDNTVDRTHVCTLTKADESACHRDCGSALVTNKQIGIVSFGRPCVQGYPDIYTRVSSFKDWIAQNRH</sequence>
<dbReference type="AlphaFoldDB" id="A0AAN7VBT6"/>
<organism evidence="4 5">
    <name type="scientific">Pyrocoelia pectoralis</name>
    <dbReference type="NCBI Taxonomy" id="417401"/>
    <lineage>
        <taxon>Eukaryota</taxon>
        <taxon>Metazoa</taxon>
        <taxon>Ecdysozoa</taxon>
        <taxon>Arthropoda</taxon>
        <taxon>Hexapoda</taxon>
        <taxon>Insecta</taxon>
        <taxon>Pterygota</taxon>
        <taxon>Neoptera</taxon>
        <taxon>Endopterygota</taxon>
        <taxon>Coleoptera</taxon>
        <taxon>Polyphaga</taxon>
        <taxon>Elateriformia</taxon>
        <taxon>Elateroidea</taxon>
        <taxon>Lampyridae</taxon>
        <taxon>Lampyrinae</taxon>
        <taxon>Pyrocoelia</taxon>
    </lineage>
</organism>
<dbReference type="GO" id="GO:0006508">
    <property type="term" value="P:proteolysis"/>
    <property type="evidence" value="ECO:0007669"/>
    <property type="project" value="InterPro"/>
</dbReference>
<dbReference type="SUPFAM" id="SSF50494">
    <property type="entry name" value="Trypsin-like serine proteases"/>
    <property type="match status" value="1"/>
</dbReference>
<evidence type="ECO:0000256" key="2">
    <source>
        <dbReference type="ARBA" id="ARBA00024195"/>
    </source>
</evidence>
<dbReference type="InterPro" id="IPR051487">
    <property type="entry name" value="Ser/Thr_Proteases_Immune/Dev"/>
</dbReference>
<comment type="caution">
    <text evidence="4">The sequence shown here is derived from an EMBL/GenBank/DDBJ whole genome shotgun (WGS) entry which is preliminary data.</text>
</comment>
<reference evidence="4 5" key="1">
    <citation type="journal article" date="2024" name="Insects">
        <title>An Improved Chromosome-Level Genome Assembly of the Firefly Pyrocoelia pectoralis.</title>
        <authorList>
            <person name="Fu X."/>
            <person name="Meyer-Rochow V.B."/>
            <person name="Ballantyne L."/>
            <person name="Zhu X."/>
        </authorList>
    </citation>
    <scope>NUCLEOTIDE SEQUENCE [LARGE SCALE GENOMIC DNA]</scope>
    <source>
        <strain evidence="4">XCY_ONT2</strain>
    </source>
</reference>
<dbReference type="InterPro" id="IPR043504">
    <property type="entry name" value="Peptidase_S1_PA_chymotrypsin"/>
</dbReference>
<dbReference type="Proteomes" id="UP001329430">
    <property type="component" value="Chromosome 5"/>
</dbReference>
<feature type="domain" description="Peptidase S1" evidence="3">
    <location>
        <begin position="1"/>
        <end position="167"/>
    </location>
</feature>
<dbReference type="PANTHER" id="PTHR24256">
    <property type="entry name" value="TRYPTASE-RELATED"/>
    <property type="match status" value="1"/>
</dbReference>
<dbReference type="SMART" id="SM00020">
    <property type="entry name" value="Tryp_SPc"/>
    <property type="match status" value="1"/>
</dbReference>